<keyword evidence="2" id="KW-0521">NADP</keyword>
<dbReference type="CDD" id="cd05259">
    <property type="entry name" value="PCBER_SDR_a"/>
    <property type="match status" value="1"/>
</dbReference>
<protein>
    <submittedName>
        <fullName evidence="5">NAD(P)-binding protein</fullName>
    </submittedName>
</protein>
<keyword evidence="6" id="KW-1185">Reference proteome</keyword>
<evidence type="ECO:0000256" key="1">
    <source>
        <dbReference type="ARBA" id="ARBA00005725"/>
    </source>
</evidence>
<dbReference type="InterPro" id="IPR036291">
    <property type="entry name" value="NAD(P)-bd_dom_sf"/>
</dbReference>
<evidence type="ECO:0000313" key="6">
    <source>
        <dbReference type="Proteomes" id="UP000070700"/>
    </source>
</evidence>
<reference evidence="5 6" key="1">
    <citation type="submission" date="2015-10" db="EMBL/GenBank/DDBJ databases">
        <title>Full genome of DAOMC 229536 Phialocephala scopiformis, a fungal endophyte of spruce producing the potent anti-insectan compound rugulosin.</title>
        <authorList>
            <consortium name="DOE Joint Genome Institute"/>
            <person name="Walker A.K."/>
            <person name="Frasz S.L."/>
            <person name="Seifert K.A."/>
            <person name="Miller J.D."/>
            <person name="Mondo S.J."/>
            <person name="Labutti K."/>
            <person name="Lipzen A."/>
            <person name="Dockter R."/>
            <person name="Kennedy M."/>
            <person name="Grigoriev I.V."/>
            <person name="Spatafora J.W."/>
        </authorList>
    </citation>
    <scope>NUCLEOTIDE SEQUENCE [LARGE SCALE GENOMIC DNA]</scope>
    <source>
        <strain evidence="5 6">CBS 120377</strain>
    </source>
</reference>
<dbReference type="InterPro" id="IPR016040">
    <property type="entry name" value="NAD(P)-bd_dom"/>
</dbReference>
<dbReference type="RefSeq" id="XP_018073801.1">
    <property type="nucleotide sequence ID" value="XM_018211755.1"/>
</dbReference>
<dbReference type="OrthoDB" id="419598at2759"/>
<organism evidence="5 6">
    <name type="scientific">Mollisia scopiformis</name>
    <name type="common">Conifer needle endophyte fungus</name>
    <name type="synonym">Phialocephala scopiformis</name>
    <dbReference type="NCBI Taxonomy" id="149040"/>
    <lineage>
        <taxon>Eukaryota</taxon>
        <taxon>Fungi</taxon>
        <taxon>Dikarya</taxon>
        <taxon>Ascomycota</taxon>
        <taxon>Pezizomycotina</taxon>
        <taxon>Leotiomycetes</taxon>
        <taxon>Helotiales</taxon>
        <taxon>Mollisiaceae</taxon>
        <taxon>Mollisia</taxon>
    </lineage>
</organism>
<dbReference type="EMBL" id="KQ947411">
    <property type="protein sequence ID" value="KUJ19446.1"/>
    <property type="molecule type" value="Genomic_DNA"/>
</dbReference>
<feature type="domain" description="NAD(P)-binding" evidence="4">
    <location>
        <begin position="11"/>
        <end position="146"/>
    </location>
</feature>
<comment type="similarity">
    <text evidence="1">Belongs to the NmrA-type oxidoreductase family. Isoflavone reductase subfamily.</text>
</comment>
<keyword evidence="3" id="KW-0560">Oxidoreductase</keyword>
<name>A0A194XH29_MOLSC</name>
<dbReference type="Proteomes" id="UP000070700">
    <property type="component" value="Unassembled WGS sequence"/>
</dbReference>
<dbReference type="Gene3D" id="3.40.50.720">
    <property type="entry name" value="NAD(P)-binding Rossmann-like Domain"/>
    <property type="match status" value="1"/>
</dbReference>
<evidence type="ECO:0000256" key="2">
    <source>
        <dbReference type="ARBA" id="ARBA00022857"/>
    </source>
</evidence>
<dbReference type="InParanoid" id="A0A194XH29"/>
<dbReference type="PANTHER" id="PTHR47706:SF9">
    <property type="entry name" value="NMRA-LIKE DOMAIN-CONTAINING PROTEIN-RELATED"/>
    <property type="match status" value="1"/>
</dbReference>
<proteinExistence type="inferred from homology"/>
<dbReference type="Pfam" id="PF13460">
    <property type="entry name" value="NAD_binding_10"/>
    <property type="match status" value="1"/>
</dbReference>
<sequence>MTHIQNIAIMGATGNLGSLVVKHLLQSHKKFNITAITRSDSTSTLPDHPSLIVKKGDYSSPEFLASAFAGQEAVIFTLYHTAVPEQEVKYIEAAAAAGVKWILPVEFGGDNAHPHMSTFVPVHAKKTAPRKRIEELSKTHEGLKWIGVVTNPWFDFAMERSMWGIDIKNRTANLMTGNTGRFNTTNLDTVALATARIFNLPIQDDHGPSLDIFGNRFVYVSSFHVTQQEIFSAVQRVTGTTDADWKITRTDLQTWIDEGAEKLSKGQFMGMVNLLMGTTMQEGGGGDFESKRGPTNKILCLPEEDLDESVSKIVDKVMA</sequence>
<dbReference type="AlphaFoldDB" id="A0A194XH29"/>
<dbReference type="SUPFAM" id="SSF51735">
    <property type="entry name" value="NAD(P)-binding Rossmann-fold domains"/>
    <property type="match status" value="1"/>
</dbReference>
<dbReference type="GeneID" id="28821481"/>
<dbReference type="STRING" id="149040.A0A194XH29"/>
<accession>A0A194XH29</accession>
<evidence type="ECO:0000259" key="4">
    <source>
        <dbReference type="Pfam" id="PF13460"/>
    </source>
</evidence>
<dbReference type="InterPro" id="IPR045312">
    <property type="entry name" value="PCBER-like"/>
</dbReference>
<gene>
    <name evidence="5" type="ORF">LY89DRAFT_642512</name>
</gene>
<dbReference type="PANTHER" id="PTHR47706">
    <property type="entry name" value="NMRA-LIKE FAMILY PROTEIN"/>
    <property type="match status" value="1"/>
</dbReference>
<evidence type="ECO:0000256" key="3">
    <source>
        <dbReference type="ARBA" id="ARBA00023002"/>
    </source>
</evidence>
<dbReference type="InterPro" id="IPR051609">
    <property type="entry name" value="NmrA/Isoflavone_reductase-like"/>
</dbReference>
<dbReference type="GO" id="GO:0016491">
    <property type="term" value="F:oxidoreductase activity"/>
    <property type="evidence" value="ECO:0007669"/>
    <property type="project" value="UniProtKB-KW"/>
</dbReference>
<evidence type="ECO:0000313" key="5">
    <source>
        <dbReference type="EMBL" id="KUJ19446.1"/>
    </source>
</evidence>
<dbReference type="KEGG" id="psco:LY89DRAFT_642512"/>